<sequence>MMYHLKLACDIVKESFGEDIEKVYRHLLYSGRSTIKSISSAIPDINSKRAKTCLMVLIQHNLVDYEELLLPKDKKDAKDKAKTTTTTTTTTNQQQQPTAIGPGGVPVTIDDIADVFYTANPANAIHRLRFSKYINFVKERIGDAAAIVVEELMDNGRLTMEAVVTQSASYALSRTEDVRSLANDATRQFEETFTQLVMEHFIMKAPNPRPVAASEEDVRAARDTSAPGGAGKAKLTRQQQQVLYDPFALPTSLLSQKQPAKADANLVSNLPLSLEAVENEPQPPAAPASKRASKKPAAASKKAAAKGKAAAAAAASSTPPAGSRKRKVVSFVEEDADELDNESLPDILMYSESAPVDISSGGAIQPTKKRALDRDVYNVVSTDEQNQTLASEEKKILWKINYDQFLIEFKLIRVIRHLSSLRTFCESITIHQRLIDPLITSLSRNTYPSCRPLVHPSSPKWRLTLVPLVQKVESTKSVILKQKMVESIIRQKYGDGGLRVFKLLTIKKMLEPKQVAEFAMLPMKDSKTLLFQLMERSIVRLQEVPRSSDHFAARTFYLFYVDYPHVAQQFIEDVLKAIYNTRERLRFELEPHTELMNKLETIPEDQLSEDQTKIIAKVRHISEILETTVINLDNDLLILSHF</sequence>
<dbReference type="InterPro" id="IPR039748">
    <property type="entry name" value="RPC3"/>
</dbReference>
<comment type="subcellular location">
    <subcellularLocation>
        <location evidence="1 5">Nucleus</location>
    </subcellularLocation>
</comment>
<proteinExistence type="inferred from homology"/>
<accession>A0A1L2FUP8</accession>
<feature type="domain" description="DNA-directed RNA polymerase III subunit RPC3 winged-helix" evidence="8">
    <location>
        <begin position="485"/>
        <end position="561"/>
    </location>
</feature>
<dbReference type="Pfam" id="PF08221">
    <property type="entry name" value="HTH_9"/>
    <property type="match status" value="1"/>
</dbReference>
<dbReference type="GO" id="GO:0005666">
    <property type="term" value="C:RNA polymerase III complex"/>
    <property type="evidence" value="ECO:0007669"/>
    <property type="project" value="UniProtKB-UniRule"/>
</dbReference>
<feature type="region of interest" description="Disordered" evidence="6">
    <location>
        <begin position="278"/>
        <end position="305"/>
    </location>
</feature>
<keyword evidence="2 5" id="KW-0240">DNA-directed RNA polymerase</keyword>
<dbReference type="Gene3D" id="1.10.10.10">
    <property type="entry name" value="Winged helix-like DNA-binding domain superfamily/Winged helix DNA-binding domain"/>
    <property type="match status" value="3"/>
</dbReference>
<evidence type="ECO:0000256" key="4">
    <source>
        <dbReference type="ARBA" id="ARBA00023242"/>
    </source>
</evidence>
<name>A0A1L2FUP8_9MYCE</name>
<dbReference type="EMBL" id="KX539347">
    <property type="protein sequence ID" value="AOE43189.1"/>
    <property type="molecule type" value="Genomic_DNA"/>
</dbReference>
<evidence type="ECO:0000313" key="9">
    <source>
        <dbReference type="EMBL" id="AOE43189.1"/>
    </source>
</evidence>
<dbReference type="PANTHER" id="PTHR12949">
    <property type="entry name" value="RNA POLYMERASE III DNA DIRECTED -RELATED"/>
    <property type="match status" value="1"/>
</dbReference>
<evidence type="ECO:0000256" key="5">
    <source>
        <dbReference type="RuleBase" id="RU367076"/>
    </source>
</evidence>
<feature type="domain" description="RNA polymerase III subunit RPC82-related helix-turn-helix" evidence="7">
    <location>
        <begin position="7"/>
        <end position="65"/>
    </location>
</feature>
<evidence type="ECO:0000256" key="1">
    <source>
        <dbReference type="ARBA" id="ARBA00004123"/>
    </source>
</evidence>
<feature type="compositionally biased region" description="Low complexity" evidence="6">
    <location>
        <begin position="287"/>
        <end position="305"/>
    </location>
</feature>
<keyword evidence="3 5" id="KW-0804">Transcription</keyword>
<dbReference type="InterPro" id="IPR013197">
    <property type="entry name" value="RNA_pol_III_RPC82-rel_HTH"/>
</dbReference>
<dbReference type="Pfam" id="PF22536">
    <property type="entry name" value="WHD_POLR3C"/>
    <property type="match status" value="1"/>
</dbReference>
<gene>
    <name evidence="9" type="primary">rpc3</name>
</gene>
<protein>
    <recommendedName>
        <fullName evidence="5">DNA-directed RNA polymerase III subunit RPC3</fullName>
        <shortName evidence="5">RNA polymerase III subunit C3</shortName>
    </recommendedName>
</protein>
<evidence type="ECO:0000259" key="7">
    <source>
        <dbReference type="Pfam" id="PF08221"/>
    </source>
</evidence>
<evidence type="ECO:0000256" key="2">
    <source>
        <dbReference type="ARBA" id="ARBA00022478"/>
    </source>
</evidence>
<reference evidence="9" key="1">
    <citation type="submission" date="2016-06" db="EMBL/GenBank/DDBJ databases">
        <title>A core phylogeny of Dictyostelia derived from 50 functionally divergent proteins retrieved from five existing and six newly sequenced genomes.</title>
        <authorList>
            <person name="Singh R."/>
            <person name="Schilde C."/>
            <person name="Gezzard T."/>
            <person name="Schaap P."/>
        </authorList>
    </citation>
    <scope>NUCLEOTIDE SEQUENCE</scope>
    <source>
        <strain evidence="9">AE2</strain>
    </source>
</reference>
<evidence type="ECO:0000259" key="8">
    <source>
        <dbReference type="Pfam" id="PF22536"/>
    </source>
</evidence>
<feature type="region of interest" description="Disordered" evidence="6">
    <location>
        <begin position="209"/>
        <end position="237"/>
    </location>
</feature>
<dbReference type="InterPro" id="IPR036388">
    <property type="entry name" value="WH-like_DNA-bd_sf"/>
</dbReference>
<dbReference type="PANTHER" id="PTHR12949:SF0">
    <property type="entry name" value="DNA-DIRECTED RNA POLYMERASE III SUBUNIT RPC3"/>
    <property type="match status" value="1"/>
</dbReference>
<evidence type="ECO:0000256" key="3">
    <source>
        <dbReference type="ARBA" id="ARBA00023163"/>
    </source>
</evidence>
<dbReference type="AlphaFoldDB" id="A0A1L2FUP8"/>
<comment type="subunit">
    <text evidence="5">Component of the RNA polymerase III (Pol III) complex consisting of 17 subunits.</text>
</comment>
<feature type="region of interest" description="Disordered" evidence="6">
    <location>
        <begin position="76"/>
        <end position="103"/>
    </location>
</feature>
<dbReference type="InterPro" id="IPR055207">
    <property type="entry name" value="POLR3C_WHD"/>
</dbReference>
<comment type="function">
    <text evidence="5">DNA-dependent RNA polymerase catalyzes the transcription of DNA into RNA using the four ribonucleoside triphosphates as substrates. Specific core component of RNA polymerase III which synthesizes small RNAs, such as 5S rRNA and tRNAs.</text>
</comment>
<keyword evidence="4 5" id="KW-0539">Nucleus</keyword>
<dbReference type="GO" id="GO:0003697">
    <property type="term" value="F:single-stranded DNA binding"/>
    <property type="evidence" value="ECO:0007669"/>
    <property type="project" value="UniProtKB-UniRule"/>
</dbReference>
<comment type="similarity">
    <text evidence="5">Belongs to the eukaryotic RPC3/POLR3C RNA polymerase subunit family.</text>
</comment>
<organism evidence="9">
    <name type="scientific">Rostrostelium ellipticum</name>
    <dbReference type="NCBI Taxonomy" id="361140"/>
    <lineage>
        <taxon>Eukaryota</taxon>
        <taxon>Amoebozoa</taxon>
        <taxon>Evosea</taxon>
        <taxon>Eumycetozoa</taxon>
        <taxon>Dictyostelia</taxon>
        <taxon>Acytosteliales</taxon>
        <taxon>Acytosteliaceae</taxon>
        <taxon>Rostrostelium</taxon>
    </lineage>
</organism>
<dbReference type="FunFam" id="1.10.10.10:FF:000420">
    <property type="entry name" value="RNA polymerase III subunit, putative"/>
    <property type="match status" value="1"/>
</dbReference>
<evidence type="ECO:0000256" key="6">
    <source>
        <dbReference type="SAM" id="MobiDB-lite"/>
    </source>
</evidence>